<dbReference type="NCBIfam" id="NF033429">
    <property type="entry name" value="ImuA_translesion"/>
    <property type="match status" value="1"/>
</dbReference>
<protein>
    <submittedName>
        <fullName evidence="2">Protein ImuA</fullName>
    </submittedName>
</protein>
<sequence>MSGSTSRTMSAAAVTAAIDRNIAHTVWRANQMGSYQADVTATGYQSLDRELPNGGWPASTLIELLLQQAGIGEMRLLQPALCAIGRKRRIVMVQPPHLPQVAAWAGWGLPADRFVWIRAARTADALWSAEQVLRNGSCGALLFWQPQVRNEALRRLHLAAQGSTTVFWMLRPLSASEHASPAPLRLALRPAPAGVSVDIVKRRGPLAERPLYLALAPDAALPSTSYRSHHAPMDKHAPAAVASRSVPAALV</sequence>
<dbReference type="InterPro" id="IPR027417">
    <property type="entry name" value="P-loop_NTPase"/>
</dbReference>
<dbReference type="Proteomes" id="UP001158049">
    <property type="component" value="Unassembled WGS sequence"/>
</dbReference>
<evidence type="ECO:0000313" key="3">
    <source>
        <dbReference type="Proteomes" id="UP001158049"/>
    </source>
</evidence>
<dbReference type="InterPro" id="IPR017166">
    <property type="entry name" value="UCP037290"/>
</dbReference>
<dbReference type="Gene3D" id="3.40.50.300">
    <property type="entry name" value="P-loop containing nucleotide triphosphate hydrolases"/>
    <property type="match status" value="1"/>
</dbReference>
<keyword evidence="3" id="KW-1185">Reference proteome</keyword>
<feature type="region of interest" description="Disordered" evidence="1">
    <location>
        <begin position="224"/>
        <end position="251"/>
    </location>
</feature>
<gene>
    <name evidence="2" type="ORF">SAMN06295970_102264</name>
</gene>
<evidence type="ECO:0000313" key="2">
    <source>
        <dbReference type="EMBL" id="SMP49527.1"/>
    </source>
</evidence>
<dbReference type="SUPFAM" id="SSF52540">
    <property type="entry name" value="P-loop containing nucleoside triphosphate hydrolases"/>
    <property type="match status" value="1"/>
</dbReference>
<dbReference type="PIRSF" id="PIRSF037290">
    <property type="entry name" value="UCP037290"/>
    <property type="match status" value="1"/>
</dbReference>
<organism evidence="2 3">
    <name type="scientific">Noviherbaspirillum suwonense</name>
    <dbReference type="NCBI Taxonomy" id="1224511"/>
    <lineage>
        <taxon>Bacteria</taxon>
        <taxon>Pseudomonadati</taxon>
        <taxon>Pseudomonadota</taxon>
        <taxon>Betaproteobacteria</taxon>
        <taxon>Burkholderiales</taxon>
        <taxon>Oxalobacteraceae</taxon>
        <taxon>Noviherbaspirillum</taxon>
    </lineage>
</organism>
<comment type="caution">
    <text evidence="2">The sequence shown here is derived from an EMBL/GenBank/DDBJ whole genome shotgun (WGS) entry which is preliminary data.</text>
</comment>
<dbReference type="InterPro" id="IPR047610">
    <property type="entry name" value="ImuA_translesion"/>
</dbReference>
<proteinExistence type="predicted"/>
<dbReference type="EMBL" id="FXUL01000002">
    <property type="protein sequence ID" value="SMP49527.1"/>
    <property type="molecule type" value="Genomic_DNA"/>
</dbReference>
<name>A0ABY1PVJ9_9BURK</name>
<accession>A0ABY1PVJ9</accession>
<feature type="compositionally biased region" description="Low complexity" evidence="1">
    <location>
        <begin position="238"/>
        <end position="251"/>
    </location>
</feature>
<reference evidence="2 3" key="1">
    <citation type="submission" date="2017-05" db="EMBL/GenBank/DDBJ databases">
        <authorList>
            <person name="Varghese N."/>
            <person name="Submissions S."/>
        </authorList>
    </citation>
    <scope>NUCLEOTIDE SEQUENCE [LARGE SCALE GENOMIC DNA]</scope>
    <source>
        <strain evidence="2 3">DSM 26001</strain>
    </source>
</reference>
<evidence type="ECO:0000256" key="1">
    <source>
        <dbReference type="SAM" id="MobiDB-lite"/>
    </source>
</evidence>